<comment type="pathway">
    <text evidence="3 9">Carbohydrate metabolism; pentose and glucuronate interconversion.</text>
</comment>
<dbReference type="NCBIfam" id="NF003027">
    <property type="entry name" value="PRK03906.1"/>
    <property type="match status" value="1"/>
</dbReference>
<dbReference type="HAMAP" id="MF_00106">
    <property type="entry name" value="UxuA"/>
    <property type="match status" value="1"/>
</dbReference>
<keyword evidence="8 9" id="KW-0456">Lyase</keyword>
<evidence type="ECO:0000256" key="2">
    <source>
        <dbReference type="ARBA" id="ARBA00002713"/>
    </source>
</evidence>
<evidence type="ECO:0000256" key="8">
    <source>
        <dbReference type="ARBA" id="ARBA00023239"/>
    </source>
</evidence>
<evidence type="ECO:0000256" key="5">
    <source>
        <dbReference type="ARBA" id="ARBA00012927"/>
    </source>
</evidence>
<dbReference type="STRING" id="1123029.SAMN02745172_01772"/>
<dbReference type="GO" id="GO:0008198">
    <property type="term" value="F:ferrous iron binding"/>
    <property type="evidence" value="ECO:0007669"/>
    <property type="project" value="TreeGrafter"/>
</dbReference>
<gene>
    <name evidence="9" type="primary">uxuA</name>
    <name evidence="10" type="ORF">SAMN02745172_01772</name>
</gene>
<sequence>MLQSWRWFGPEDPVTLDHVRQAGASGIVTALHHIYDGRAWTADDVAERKAMIEAKGLTWAVCESIPVPTAIKQRRGGYRAAIESWKTSLANLGRAGVPVVCYNFMPVVDWTRTNLRYPMPSSGLALRFDMPDFVAYDVFALKRPGAEGDYPAALVETAKQRFEAMSDAEIGTLERNIIAGLPGGEDTYTREGIAERIASFEGIGPAEMRANLIEFLKEVVPVAEEVGVKLAIHPDDPPFSLFGLPRIVSTADDVRALFAAVDNPVNGITLCAGSYGSRGDNDLPAMAAEFGPRIHFVHLRNVSREPDGSFIESDHLDGDVDMVALISALKREERRRAAVGRPDVHFPMRPDHGHLLVDDIAKDAAGLKVNPGYSCIGRLKGLAELRGVMAAVDRLLPA</sequence>
<dbReference type="Pfam" id="PF03786">
    <property type="entry name" value="UxuA"/>
    <property type="match status" value="1"/>
</dbReference>
<dbReference type="AlphaFoldDB" id="A0A1M7ZI95"/>
<dbReference type="InterPro" id="IPR036237">
    <property type="entry name" value="Xyl_isomerase-like_sf"/>
</dbReference>
<comment type="cofactor">
    <cofactor evidence="9">
        <name>Fe(2+)</name>
        <dbReference type="ChEBI" id="CHEBI:29033"/>
    </cofactor>
    <cofactor evidence="9">
        <name>Mn(2+)</name>
        <dbReference type="ChEBI" id="CHEBI:29035"/>
    </cofactor>
</comment>
<evidence type="ECO:0000313" key="11">
    <source>
        <dbReference type="Proteomes" id="UP000186406"/>
    </source>
</evidence>
<dbReference type="GO" id="GO:0008927">
    <property type="term" value="F:mannonate dehydratase activity"/>
    <property type="evidence" value="ECO:0007669"/>
    <property type="project" value="UniProtKB-UniRule"/>
</dbReference>
<dbReference type="PANTHER" id="PTHR30387:SF2">
    <property type="entry name" value="MANNONATE DEHYDRATASE"/>
    <property type="match status" value="1"/>
</dbReference>
<evidence type="ECO:0000313" key="10">
    <source>
        <dbReference type="EMBL" id="SHO64608.1"/>
    </source>
</evidence>
<evidence type="ECO:0000256" key="7">
    <source>
        <dbReference type="ARBA" id="ARBA00023211"/>
    </source>
</evidence>
<accession>A0A1M7ZI95</accession>
<dbReference type="PIRSF" id="PIRSF016049">
    <property type="entry name" value="Man_dehyd"/>
    <property type="match status" value="1"/>
</dbReference>
<dbReference type="UniPathway" id="UPA00246"/>
<reference evidence="10 11" key="1">
    <citation type="submission" date="2016-12" db="EMBL/GenBank/DDBJ databases">
        <authorList>
            <person name="Song W.-J."/>
            <person name="Kurnit D.M."/>
        </authorList>
    </citation>
    <scope>NUCLEOTIDE SEQUENCE [LARGE SCALE GENOMIC DNA]</scope>
    <source>
        <strain evidence="10 11">DSM 19599</strain>
    </source>
</reference>
<keyword evidence="6 9" id="KW-0408">Iron</keyword>
<keyword evidence="7 9" id="KW-0464">Manganese</keyword>
<dbReference type="GO" id="GO:0030145">
    <property type="term" value="F:manganese ion binding"/>
    <property type="evidence" value="ECO:0007669"/>
    <property type="project" value="TreeGrafter"/>
</dbReference>
<evidence type="ECO:0000256" key="9">
    <source>
        <dbReference type="HAMAP-Rule" id="MF_00106"/>
    </source>
</evidence>
<organism evidence="10 11">
    <name type="scientific">Pseudoxanthobacter soli DSM 19599</name>
    <dbReference type="NCBI Taxonomy" id="1123029"/>
    <lineage>
        <taxon>Bacteria</taxon>
        <taxon>Pseudomonadati</taxon>
        <taxon>Pseudomonadota</taxon>
        <taxon>Alphaproteobacteria</taxon>
        <taxon>Hyphomicrobiales</taxon>
        <taxon>Segnochrobactraceae</taxon>
        <taxon>Pseudoxanthobacter</taxon>
    </lineage>
</organism>
<proteinExistence type="inferred from homology"/>
<dbReference type="PANTHER" id="PTHR30387">
    <property type="entry name" value="MANNONATE DEHYDRATASE"/>
    <property type="match status" value="1"/>
</dbReference>
<dbReference type="InterPro" id="IPR004628">
    <property type="entry name" value="Man_deHydtase"/>
</dbReference>
<dbReference type="OrthoDB" id="9780250at2"/>
<comment type="catalytic activity">
    <reaction evidence="1 9">
        <text>D-mannonate = 2-dehydro-3-deoxy-D-gluconate + H2O</text>
        <dbReference type="Rhea" id="RHEA:20097"/>
        <dbReference type="ChEBI" id="CHEBI:15377"/>
        <dbReference type="ChEBI" id="CHEBI:17767"/>
        <dbReference type="ChEBI" id="CHEBI:57990"/>
        <dbReference type="EC" id="4.2.1.8"/>
    </reaction>
</comment>
<dbReference type="Gene3D" id="3.20.20.150">
    <property type="entry name" value="Divalent-metal-dependent TIM barrel enzymes"/>
    <property type="match status" value="2"/>
</dbReference>
<comment type="function">
    <text evidence="2 9">Catalyzes the dehydration of D-mannonate.</text>
</comment>
<comment type="similarity">
    <text evidence="4 9">Belongs to the mannonate dehydratase family.</text>
</comment>
<dbReference type="Proteomes" id="UP000186406">
    <property type="component" value="Unassembled WGS sequence"/>
</dbReference>
<evidence type="ECO:0000256" key="1">
    <source>
        <dbReference type="ARBA" id="ARBA00001794"/>
    </source>
</evidence>
<evidence type="ECO:0000256" key="4">
    <source>
        <dbReference type="ARBA" id="ARBA00007389"/>
    </source>
</evidence>
<dbReference type="GO" id="GO:0042840">
    <property type="term" value="P:D-glucuronate catabolic process"/>
    <property type="evidence" value="ECO:0007669"/>
    <property type="project" value="TreeGrafter"/>
</dbReference>
<dbReference type="EMBL" id="FRXO01000003">
    <property type="protein sequence ID" value="SHO64608.1"/>
    <property type="molecule type" value="Genomic_DNA"/>
</dbReference>
<dbReference type="EC" id="4.2.1.8" evidence="5 9"/>
<dbReference type="SUPFAM" id="SSF51658">
    <property type="entry name" value="Xylose isomerase-like"/>
    <property type="match status" value="1"/>
</dbReference>
<dbReference type="NCBIfam" id="TIGR00695">
    <property type="entry name" value="uxuA"/>
    <property type="match status" value="1"/>
</dbReference>
<evidence type="ECO:0000256" key="6">
    <source>
        <dbReference type="ARBA" id="ARBA00023004"/>
    </source>
</evidence>
<name>A0A1M7ZI95_9HYPH</name>
<protein>
    <recommendedName>
        <fullName evidence="5 9">Mannonate dehydratase</fullName>
        <ecNumber evidence="5 9">4.2.1.8</ecNumber>
    </recommendedName>
    <alternativeName>
        <fullName evidence="9">D-mannonate hydro-lyase</fullName>
    </alternativeName>
</protein>
<dbReference type="RefSeq" id="WP_073627699.1">
    <property type="nucleotide sequence ID" value="NZ_FRXO01000003.1"/>
</dbReference>
<evidence type="ECO:0000256" key="3">
    <source>
        <dbReference type="ARBA" id="ARBA00004892"/>
    </source>
</evidence>
<keyword evidence="11" id="KW-1185">Reference proteome</keyword>